<reference evidence="2" key="1">
    <citation type="journal article" date="2023" name="Mol. Phylogenet. Evol.">
        <title>Genome-scale phylogeny and comparative genomics of the fungal order Sordariales.</title>
        <authorList>
            <person name="Hensen N."/>
            <person name="Bonometti L."/>
            <person name="Westerberg I."/>
            <person name="Brannstrom I.O."/>
            <person name="Guillou S."/>
            <person name="Cros-Aarteil S."/>
            <person name="Calhoun S."/>
            <person name="Haridas S."/>
            <person name="Kuo A."/>
            <person name="Mondo S."/>
            <person name="Pangilinan J."/>
            <person name="Riley R."/>
            <person name="LaButti K."/>
            <person name="Andreopoulos B."/>
            <person name="Lipzen A."/>
            <person name="Chen C."/>
            <person name="Yan M."/>
            <person name="Daum C."/>
            <person name="Ng V."/>
            <person name="Clum A."/>
            <person name="Steindorff A."/>
            <person name="Ohm R.A."/>
            <person name="Martin F."/>
            <person name="Silar P."/>
            <person name="Natvig D.O."/>
            <person name="Lalanne C."/>
            <person name="Gautier V."/>
            <person name="Ament-Velasquez S.L."/>
            <person name="Kruys A."/>
            <person name="Hutchinson M.I."/>
            <person name="Powell A.J."/>
            <person name="Barry K."/>
            <person name="Miller A.N."/>
            <person name="Grigoriev I.V."/>
            <person name="Debuchy R."/>
            <person name="Gladieux P."/>
            <person name="Hiltunen Thoren M."/>
            <person name="Johannesson H."/>
        </authorList>
    </citation>
    <scope>NUCLEOTIDE SEQUENCE</scope>
    <source>
        <strain evidence="2">PSN243</strain>
    </source>
</reference>
<accession>A0AAV9GRL5</accession>
<keyword evidence="1" id="KW-1133">Transmembrane helix</keyword>
<feature type="transmembrane region" description="Helical" evidence="1">
    <location>
        <begin position="606"/>
        <end position="629"/>
    </location>
</feature>
<reference evidence="2" key="2">
    <citation type="submission" date="2023-05" db="EMBL/GenBank/DDBJ databases">
        <authorList>
            <consortium name="Lawrence Berkeley National Laboratory"/>
            <person name="Steindorff A."/>
            <person name="Hensen N."/>
            <person name="Bonometti L."/>
            <person name="Westerberg I."/>
            <person name="Brannstrom I.O."/>
            <person name="Guillou S."/>
            <person name="Cros-Aarteil S."/>
            <person name="Calhoun S."/>
            <person name="Haridas S."/>
            <person name="Kuo A."/>
            <person name="Mondo S."/>
            <person name="Pangilinan J."/>
            <person name="Riley R."/>
            <person name="Labutti K."/>
            <person name="Andreopoulos B."/>
            <person name="Lipzen A."/>
            <person name="Chen C."/>
            <person name="Yanf M."/>
            <person name="Daum C."/>
            <person name="Ng V."/>
            <person name="Clum A."/>
            <person name="Ohm R."/>
            <person name="Martin F."/>
            <person name="Silar P."/>
            <person name="Natvig D."/>
            <person name="Lalanne C."/>
            <person name="Gautier V."/>
            <person name="Ament-Velasquez S.L."/>
            <person name="Kruys A."/>
            <person name="Hutchinson M.I."/>
            <person name="Powell A.J."/>
            <person name="Barry K."/>
            <person name="Miller A.N."/>
            <person name="Grigoriev I.V."/>
            <person name="Debuchy R."/>
            <person name="Gladieux P."/>
            <person name="Thoren M.H."/>
            <person name="Johannesson H."/>
        </authorList>
    </citation>
    <scope>NUCLEOTIDE SEQUENCE</scope>
    <source>
        <strain evidence="2">PSN243</strain>
    </source>
</reference>
<keyword evidence="1" id="KW-0472">Membrane</keyword>
<feature type="transmembrane region" description="Helical" evidence="1">
    <location>
        <begin position="144"/>
        <end position="166"/>
    </location>
</feature>
<gene>
    <name evidence="2" type="ORF">QBC34DRAFT_484144</name>
</gene>
<dbReference type="Proteomes" id="UP001321760">
    <property type="component" value="Unassembled WGS sequence"/>
</dbReference>
<protein>
    <submittedName>
        <fullName evidence="2">Uncharacterized protein</fullName>
    </submittedName>
</protein>
<dbReference type="EMBL" id="MU865930">
    <property type="protein sequence ID" value="KAK4450872.1"/>
    <property type="molecule type" value="Genomic_DNA"/>
</dbReference>
<evidence type="ECO:0000256" key="1">
    <source>
        <dbReference type="SAM" id="Phobius"/>
    </source>
</evidence>
<keyword evidence="3" id="KW-1185">Reference proteome</keyword>
<keyword evidence="1" id="KW-0812">Transmembrane</keyword>
<feature type="transmembrane region" description="Helical" evidence="1">
    <location>
        <begin position="71"/>
        <end position="94"/>
    </location>
</feature>
<feature type="transmembrane region" description="Helical" evidence="1">
    <location>
        <begin position="27"/>
        <end position="47"/>
    </location>
</feature>
<sequence length="658" mass="73191">MSTAEEETPKPMKKDENPLAEPPRRRFFLRALSAVVAPPVLASYFIWTYHQFLRDGKPRRDANTFTPDGRYIWWSWFVIGALGLNVSNYVLAGIEAGMLASPRFQGLDFHQICMHKDRSWSRISGWVVEARSLLSQQNRRISRAWVPLFVLSVLSWAFVLTGLTMATRETVKRGSQPSTVNALGNNQRSFNLRLSYGVLDDAFRSWRRGSTPRLPGLGALYFEPGDSVSFNMTTGNTLPPEAPNTVFLAPQADVVVTGRVWGLAVRYSCKSVRKLSELAVLSKRYNSATPGYIGSGSESLNMPLHIVYRVPGTGSATISVLFDRPKHGSKSSVVSLPYMIAEVGLFHGLAGLRDLRRGYSSTAYNGIHDQDGMEFVAWFDQQHMTPELLDDIIPELTGEYREGISGRNMTAVGVRCTSSSTTGIADIDGIAGTFQSLERQDPNQFIWPPGGPNASRWYTVPRLEKAIPAMFLPGLRGEETFGAWEDGTNITAEYDPLTAAFPWIPVSSIDYRYVPTDRTPAQNSSSWDWPTALYASSGVRPESMDQGYGLLYAMEKAPLNSSEIRHALEEAYKCTAVALMYNRGEAAEKLTELVPVEDGAFRVPPVLVISLLISWSVGCMVLALTYSFNERLDSYFSVRSLYWYCKASGLDPTEVMRS</sequence>
<comment type="caution">
    <text evidence="2">The sequence shown here is derived from an EMBL/GenBank/DDBJ whole genome shotgun (WGS) entry which is preliminary data.</text>
</comment>
<organism evidence="2 3">
    <name type="scientific">Podospora aff. communis PSN243</name>
    <dbReference type="NCBI Taxonomy" id="3040156"/>
    <lineage>
        <taxon>Eukaryota</taxon>
        <taxon>Fungi</taxon>
        <taxon>Dikarya</taxon>
        <taxon>Ascomycota</taxon>
        <taxon>Pezizomycotina</taxon>
        <taxon>Sordariomycetes</taxon>
        <taxon>Sordariomycetidae</taxon>
        <taxon>Sordariales</taxon>
        <taxon>Podosporaceae</taxon>
        <taxon>Podospora</taxon>
    </lineage>
</organism>
<dbReference type="AlphaFoldDB" id="A0AAV9GRL5"/>
<evidence type="ECO:0000313" key="3">
    <source>
        <dbReference type="Proteomes" id="UP001321760"/>
    </source>
</evidence>
<proteinExistence type="predicted"/>
<evidence type="ECO:0000313" key="2">
    <source>
        <dbReference type="EMBL" id="KAK4450872.1"/>
    </source>
</evidence>
<name>A0AAV9GRL5_9PEZI</name>